<name>A0A4P6EZH0_9BACL</name>
<dbReference type="SUPFAM" id="SSF55729">
    <property type="entry name" value="Acyl-CoA N-acyltransferases (Nat)"/>
    <property type="match status" value="1"/>
</dbReference>
<dbReference type="KEGG" id="pprt:ET464_01140"/>
<evidence type="ECO:0000313" key="1">
    <source>
        <dbReference type="EMBL" id="QAY68286.1"/>
    </source>
</evidence>
<gene>
    <name evidence="1" type="ORF">ET464_01140</name>
</gene>
<organism evidence="1 2">
    <name type="scientific">Paenibacillus protaetiae</name>
    <dbReference type="NCBI Taxonomy" id="2509456"/>
    <lineage>
        <taxon>Bacteria</taxon>
        <taxon>Bacillati</taxon>
        <taxon>Bacillota</taxon>
        <taxon>Bacilli</taxon>
        <taxon>Bacillales</taxon>
        <taxon>Paenibacillaceae</taxon>
        <taxon>Paenibacillus</taxon>
    </lineage>
</organism>
<dbReference type="RefSeq" id="WP_129443952.1">
    <property type="nucleotide sequence ID" value="NZ_CP035492.1"/>
</dbReference>
<reference evidence="1 2" key="1">
    <citation type="submission" date="2019-01" db="EMBL/GenBank/DDBJ databases">
        <title>Genome sequencing of strain FW100M-2.</title>
        <authorList>
            <person name="Heo J."/>
            <person name="Kim S.-J."/>
            <person name="Kim J.-S."/>
            <person name="Hong S.-B."/>
            <person name="Kwon S.-W."/>
        </authorList>
    </citation>
    <scope>NUCLEOTIDE SEQUENCE [LARGE SCALE GENOMIC DNA]</scope>
    <source>
        <strain evidence="1 2">FW100M-2</strain>
    </source>
</reference>
<protein>
    <recommendedName>
        <fullName evidence="3">N-acetyltransferase domain-containing protein</fullName>
    </recommendedName>
</protein>
<dbReference type="InterPro" id="IPR016181">
    <property type="entry name" value="Acyl_CoA_acyltransferase"/>
</dbReference>
<sequence>MRVDNEIMQAEFDRIWTTVWTEKGYELEYSQHALDRFVAVTPEGDIVGTSEIKPYHSTGSINEIAPFAVHPKVRSNPGKVAEFDKMAVLKEHRGKPLVDLLSSAVYCAEQHGLRYYVSLLEPVLYRAFRISFHIPMEKIGEKTFYKGDYVIPTILDVEQVYRNKKRFDWLDSYVPSAKPQAAGV</sequence>
<dbReference type="AlphaFoldDB" id="A0A4P6EZH0"/>
<keyword evidence="2" id="KW-1185">Reference proteome</keyword>
<evidence type="ECO:0000313" key="2">
    <source>
        <dbReference type="Proteomes" id="UP000293568"/>
    </source>
</evidence>
<evidence type="ECO:0008006" key="3">
    <source>
        <dbReference type="Google" id="ProtNLM"/>
    </source>
</evidence>
<dbReference type="Gene3D" id="3.40.630.30">
    <property type="match status" value="1"/>
</dbReference>
<dbReference type="OrthoDB" id="2843259at2"/>
<accession>A0A4P6EZH0</accession>
<proteinExistence type="predicted"/>
<dbReference type="EMBL" id="CP035492">
    <property type="protein sequence ID" value="QAY68286.1"/>
    <property type="molecule type" value="Genomic_DNA"/>
</dbReference>
<dbReference type="Proteomes" id="UP000293568">
    <property type="component" value="Chromosome"/>
</dbReference>